<dbReference type="AlphaFoldDB" id="A0AA86VQ73"/>
<organism evidence="1">
    <name type="scientific">Hexamita inflata</name>
    <dbReference type="NCBI Taxonomy" id="28002"/>
    <lineage>
        <taxon>Eukaryota</taxon>
        <taxon>Metamonada</taxon>
        <taxon>Diplomonadida</taxon>
        <taxon>Hexamitidae</taxon>
        <taxon>Hexamitinae</taxon>
        <taxon>Hexamita</taxon>
    </lineage>
</organism>
<keyword evidence="3" id="KW-1185">Reference proteome</keyword>
<name>A0AA86VQ73_9EUKA</name>
<evidence type="ECO:0000313" key="3">
    <source>
        <dbReference type="Proteomes" id="UP001642409"/>
    </source>
</evidence>
<gene>
    <name evidence="2" type="ORF">HINF_LOCUS40663</name>
    <name evidence="1" type="ORF">HINF_LOCUS60828</name>
</gene>
<evidence type="ECO:0000313" key="2">
    <source>
        <dbReference type="EMBL" id="CAL6044660.1"/>
    </source>
</evidence>
<proteinExistence type="predicted"/>
<evidence type="ECO:0000313" key="1">
    <source>
        <dbReference type="EMBL" id="CAI9973183.1"/>
    </source>
</evidence>
<accession>A0AA86VQ73</accession>
<dbReference type="Proteomes" id="UP001642409">
    <property type="component" value="Unassembled WGS sequence"/>
</dbReference>
<reference evidence="2 3" key="2">
    <citation type="submission" date="2024-07" db="EMBL/GenBank/DDBJ databases">
        <authorList>
            <person name="Akdeniz Z."/>
        </authorList>
    </citation>
    <scope>NUCLEOTIDE SEQUENCE [LARGE SCALE GENOMIC DNA]</scope>
</reference>
<protein>
    <submittedName>
        <fullName evidence="2">Hypothetical_protein</fullName>
    </submittedName>
</protein>
<sequence>MQNLLIKTLGNSVLKMEARFISLKQSDISQDSSSQYFAFQSQKQNVDRVRKMTRVIGMQSLASMLQSENIDLKFEREAKEKLLALQQEAANPESKLFKRKRVATRQSAFSDTFQPAAISKSAMISTRVPNTPKTNNSLYFSLPPADHSRTKSQNLSVSRKSVRKSDFIFQLDNAQNLPLTSNSNQKPLSPTCSSLPLLQKQTLKPKPPTVILDSSFTSRLSESAPGSNFFITEPERPKMTTKPKFQTGKLLKRSKFGEGQVTAQKINGTNQEIIQVAGERTNDVFEL</sequence>
<dbReference type="EMBL" id="CATOUU010001119">
    <property type="protein sequence ID" value="CAI9973183.1"/>
    <property type="molecule type" value="Genomic_DNA"/>
</dbReference>
<comment type="caution">
    <text evidence="1">The sequence shown here is derived from an EMBL/GenBank/DDBJ whole genome shotgun (WGS) entry which is preliminary data.</text>
</comment>
<dbReference type="EMBL" id="CAXDID020000161">
    <property type="protein sequence ID" value="CAL6044660.1"/>
    <property type="molecule type" value="Genomic_DNA"/>
</dbReference>
<reference evidence="1" key="1">
    <citation type="submission" date="2023-06" db="EMBL/GenBank/DDBJ databases">
        <authorList>
            <person name="Kurt Z."/>
        </authorList>
    </citation>
    <scope>NUCLEOTIDE SEQUENCE</scope>
</reference>